<dbReference type="InterPro" id="IPR002328">
    <property type="entry name" value="ADH_Zn_CS"/>
</dbReference>
<dbReference type="PANTHER" id="PTHR43401:SF2">
    <property type="entry name" value="L-THREONINE 3-DEHYDROGENASE"/>
    <property type="match status" value="1"/>
</dbReference>
<dbReference type="Gene3D" id="3.40.50.720">
    <property type="entry name" value="NAD(P)-binding Rossmann-like Domain"/>
    <property type="match status" value="1"/>
</dbReference>
<dbReference type="Gene3D" id="3.90.180.10">
    <property type="entry name" value="Medium-chain alcohol dehydrogenases, catalytic domain"/>
    <property type="match status" value="1"/>
</dbReference>
<dbReference type="PROSITE" id="PS00059">
    <property type="entry name" value="ADH_ZINC"/>
    <property type="match status" value="1"/>
</dbReference>
<dbReference type="InterPro" id="IPR011032">
    <property type="entry name" value="GroES-like_sf"/>
</dbReference>
<dbReference type="InterPro" id="IPR020843">
    <property type="entry name" value="ER"/>
</dbReference>
<dbReference type="PANTHER" id="PTHR43401">
    <property type="entry name" value="L-THREONINE 3-DEHYDROGENASE"/>
    <property type="match status" value="1"/>
</dbReference>
<evidence type="ECO:0000313" key="6">
    <source>
        <dbReference type="EMBL" id="MXY92047.1"/>
    </source>
</evidence>
<dbReference type="InterPro" id="IPR013154">
    <property type="entry name" value="ADH-like_N"/>
</dbReference>
<dbReference type="Pfam" id="PF00107">
    <property type="entry name" value="ADH_zinc_N"/>
    <property type="match status" value="1"/>
</dbReference>
<keyword evidence="1 4" id="KW-0479">Metal-binding</keyword>
<proteinExistence type="inferred from homology"/>
<dbReference type="GO" id="GO:0016491">
    <property type="term" value="F:oxidoreductase activity"/>
    <property type="evidence" value="ECO:0007669"/>
    <property type="project" value="UniProtKB-KW"/>
</dbReference>
<keyword evidence="2 4" id="KW-0862">Zinc</keyword>
<gene>
    <name evidence="6" type="ORF">F4Y42_01210</name>
</gene>
<evidence type="ECO:0000256" key="2">
    <source>
        <dbReference type="ARBA" id="ARBA00022833"/>
    </source>
</evidence>
<dbReference type="InterPro" id="IPR013149">
    <property type="entry name" value="ADH-like_C"/>
</dbReference>
<evidence type="ECO:0000259" key="5">
    <source>
        <dbReference type="SMART" id="SM00829"/>
    </source>
</evidence>
<dbReference type="Pfam" id="PF08240">
    <property type="entry name" value="ADH_N"/>
    <property type="match status" value="1"/>
</dbReference>
<sequence length="346" mass="37112">MKAVAKYGYGDKEVEIRDVPEPQMGPGQVMVEVKATGVCGSDVHMWRNMQSWEITLPLVLGHEFAGVIVDVGDDVSGWEVGDRVAVETAAEVCDACVYCLSGDYNLCPNRLGYGALADGSMTSYVAARPQILHRVPDNVPDEHAALTEPICVAYNALVEKTAMKPGDLVVIQGPGPIGIMALQIARIRGAGALVVLGTDADAKRMEVAAELGADYTLNIQREDPMSLIESLGDGFGADLVIDATGVSKALQQSLELVRPNGRITKIGWGPQPLDFSLDPLVGKAVTLQGTFSHLYPTWERVLTLLSTGQVNLAPVIGGIYPLEDWEEAFESMEHGENVKSVLRLDA</sequence>
<feature type="domain" description="Enoyl reductase (ER)" evidence="5">
    <location>
        <begin position="10"/>
        <end position="342"/>
    </location>
</feature>
<dbReference type="SUPFAM" id="SSF50129">
    <property type="entry name" value="GroES-like"/>
    <property type="match status" value="1"/>
</dbReference>
<name>A0A6B0YNB6_9CHLR</name>
<dbReference type="InterPro" id="IPR036291">
    <property type="entry name" value="NAD(P)-bd_dom_sf"/>
</dbReference>
<dbReference type="GO" id="GO:0008270">
    <property type="term" value="F:zinc ion binding"/>
    <property type="evidence" value="ECO:0007669"/>
    <property type="project" value="InterPro"/>
</dbReference>
<dbReference type="EMBL" id="VXRG01000009">
    <property type="protein sequence ID" value="MXY92047.1"/>
    <property type="molecule type" value="Genomic_DNA"/>
</dbReference>
<accession>A0A6B0YNB6</accession>
<evidence type="ECO:0000256" key="1">
    <source>
        <dbReference type="ARBA" id="ARBA00022723"/>
    </source>
</evidence>
<evidence type="ECO:0000256" key="3">
    <source>
        <dbReference type="ARBA" id="ARBA00023002"/>
    </source>
</evidence>
<evidence type="ECO:0000256" key="4">
    <source>
        <dbReference type="RuleBase" id="RU361277"/>
    </source>
</evidence>
<comment type="caution">
    <text evidence="6">The sequence shown here is derived from an EMBL/GenBank/DDBJ whole genome shotgun (WGS) entry which is preliminary data.</text>
</comment>
<dbReference type="SMART" id="SM00829">
    <property type="entry name" value="PKS_ER"/>
    <property type="match status" value="1"/>
</dbReference>
<keyword evidence="3" id="KW-0560">Oxidoreductase</keyword>
<protein>
    <submittedName>
        <fullName evidence="6">Alcohol dehydrogenase catalytic domain-containing protein</fullName>
    </submittedName>
</protein>
<comment type="similarity">
    <text evidence="4">Belongs to the zinc-containing alcohol dehydrogenase family.</text>
</comment>
<comment type="cofactor">
    <cofactor evidence="4">
        <name>Zn(2+)</name>
        <dbReference type="ChEBI" id="CHEBI:29105"/>
    </cofactor>
</comment>
<dbReference type="SUPFAM" id="SSF51735">
    <property type="entry name" value="NAD(P)-binding Rossmann-fold domains"/>
    <property type="match status" value="1"/>
</dbReference>
<dbReference type="InterPro" id="IPR050129">
    <property type="entry name" value="Zn_alcohol_dh"/>
</dbReference>
<dbReference type="AlphaFoldDB" id="A0A6B0YNB6"/>
<dbReference type="CDD" id="cd08258">
    <property type="entry name" value="Zn_ADH4"/>
    <property type="match status" value="1"/>
</dbReference>
<reference evidence="6" key="1">
    <citation type="submission" date="2019-09" db="EMBL/GenBank/DDBJ databases">
        <title>Characterisation of the sponge microbiome using genome-centric metagenomics.</title>
        <authorList>
            <person name="Engelberts J.P."/>
            <person name="Robbins S.J."/>
            <person name="De Goeij J.M."/>
            <person name="Aranda M."/>
            <person name="Bell S.C."/>
            <person name="Webster N.S."/>
        </authorList>
    </citation>
    <scope>NUCLEOTIDE SEQUENCE</scope>
    <source>
        <strain evidence="6">SB0664_bin_27</strain>
    </source>
</reference>
<organism evidence="6">
    <name type="scientific">Caldilineaceae bacterium SB0664_bin_27</name>
    <dbReference type="NCBI Taxonomy" id="2605260"/>
    <lineage>
        <taxon>Bacteria</taxon>
        <taxon>Bacillati</taxon>
        <taxon>Chloroflexota</taxon>
        <taxon>Caldilineae</taxon>
        <taxon>Caldilineales</taxon>
        <taxon>Caldilineaceae</taxon>
    </lineage>
</organism>